<dbReference type="RefSeq" id="WP_242150319.1">
    <property type="nucleotide sequence ID" value="NZ_CP093379.1"/>
</dbReference>
<keyword evidence="3" id="KW-0722">Serine protease inhibitor</keyword>
<evidence type="ECO:0000256" key="2">
    <source>
        <dbReference type="SAM" id="SignalP"/>
    </source>
</evidence>
<protein>
    <submittedName>
        <fullName evidence="3">Serine protease inhibitor ecotin</fullName>
    </submittedName>
</protein>
<organism evidence="3 4">
    <name type="scientific">Ignatzschineria rhizosphaerae</name>
    <dbReference type="NCBI Taxonomy" id="2923279"/>
    <lineage>
        <taxon>Bacteria</taxon>
        <taxon>Pseudomonadati</taxon>
        <taxon>Pseudomonadota</taxon>
        <taxon>Gammaproteobacteria</taxon>
        <taxon>Cardiobacteriales</taxon>
        <taxon>Ignatzschineriaceae</taxon>
        <taxon>Ignatzschineria</taxon>
    </lineage>
</organism>
<dbReference type="Gene3D" id="2.60.40.550">
    <property type="entry name" value="Ecotin"/>
    <property type="match status" value="1"/>
</dbReference>
<dbReference type="PANTHER" id="PTHR35890">
    <property type="match status" value="1"/>
</dbReference>
<dbReference type="Pfam" id="PF03974">
    <property type="entry name" value="Ecotin"/>
    <property type="match status" value="1"/>
</dbReference>
<dbReference type="PIRSF" id="PIRSF006865">
    <property type="entry name" value="Prot_inh_ecotin"/>
    <property type="match status" value="1"/>
</dbReference>
<proteinExistence type="inferred from homology"/>
<evidence type="ECO:0000313" key="4">
    <source>
        <dbReference type="Proteomes" id="UP000829542"/>
    </source>
</evidence>
<feature type="signal peptide" evidence="2">
    <location>
        <begin position="1"/>
        <end position="21"/>
    </location>
</feature>
<feature type="chain" id="PRO_5046721418" evidence="2">
    <location>
        <begin position="22"/>
        <end position="157"/>
    </location>
</feature>
<dbReference type="PANTHER" id="PTHR35890:SF3">
    <property type="entry name" value="ECOTIN"/>
    <property type="match status" value="1"/>
</dbReference>
<dbReference type="SUPFAM" id="SSF49772">
    <property type="entry name" value="Ecotin, trypsin inhibitor"/>
    <property type="match status" value="1"/>
</dbReference>
<dbReference type="InterPro" id="IPR005658">
    <property type="entry name" value="Prot_inh_ecotin"/>
</dbReference>
<keyword evidence="2" id="KW-0732">Signal</keyword>
<reference evidence="3 4" key="1">
    <citation type="submission" date="2022-03" db="EMBL/GenBank/DDBJ databases">
        <title>Ignatzschineria rhizosphaerae HR5S32.</title>
        <authorList>
            <person name="Sun J.Q."/>
            <person name="Feng J.Y."/>
        </authorList>
    </citation>
    <scope>NUCLEOTIDE SEQUENCE [LARGE SCALE GENOMIC DNA]</scope>
    <source>
        <strain evidence="3 4">HR5S32</strain>
    </source>
</reference>
<accession>A0ABY3X2Q4</accession>
<comment type="similarity">
    <text evidence="1">Belongs to the protease inhibitor I11 (ecotin) family.</text>
</comment>
<evidence type="ECO:0000256" key="1">
    <source>
        <dbReference type="ARBA" id="ARBA00010558"/>
    </source>
</evidence>
<sequence length="157" mass="17517">MKLSRLLMTISGAMLISVASANGADTLKPFPEAKKDEIRYVIELPELANEDAVKVQLIAGKTIEVDCNYQSFGGTISEENLEGWGYSFYKISELMGPMSTLMGCPEDSKHEAFVAMQDSPLIRYNSKLPIVIYAPEDVSVKYRIWQADVLEMDAQKQ</sequence>
<gene>
    <name evidence="3" type="primary">eco</name>
    <name evidence="3" type="ORF">MMG00_01395</name>
</gene>
<dbReference type="GO" id="GO:0004867">
    <property type="term" value="F:serine-type endopeptidase inhibitor activity"/>
    <property type="evidence" value="ECO:0007669"/>
    <property type="project" value="UniProtKB-KW"/>
</dbReference>
<dbReference type="EMBL" id="CP093379">
    <property type="protein sequence ID" value="UNM96545.1"/>
    <property type="molecule type" value="Genomic_DNA"/>
</dbReference>
<name>A0ABY3X2Q4_9GAMM</name>
<evidence type="ECO:0000313" key="3">
    <source>
        <dbReference type="EMBL" id="UNM96545.1"/>
    </source>
</evidence>
<dbReference type="Proteomes" id="UP000829542">
    <property type="component" value="Chromosome"/>
</dbReference>
<keyword evidence="3" id="KW-0646">Protease inhibitor</keyword>
<keyword evidence="4" id="KW-1185">Reference proteome</keyword>
<dbReference type="NCBIfam" id="NF002987">
    <property type="entry name" value="PRK03719.1"/>
    <property type="match status" value="1"/>
</dbReference>
<dbReference type="InterPro" id="IPR036198">
    <property type="entry name" value="Ecotin_sf"/>
</dbReference>